<reference evidence="1 2" key="1">
    <citation type="submission" date="2020-08" db="EMBL/GenBank/DDBJ databases">
        <title>Sequencing the genomes of 1000 actinobacteria strains.</title>
        <authorList>
            <person name="Klenk H.-P."/>
        </authorList>
    </citation>
    <scope>NUCLEOTIDE SEQUENCE [LARGE SCALE GENOMIC DNA]</scope>
    <source>
        <strain evidence="1 2">DSM 28967</strain>
    </source>
</reference>
<accession>A0A7W9JDG8</accession>
<dbReference type="Proteomes" id="UP000549971">
    <property type="component" value="Unassembled WGS sequence"/>
</dbReference>
<organism evidence="1 2">
    <name type="scientific">Kribbella italica</name>
    <dbReference type="NCBI Taxonomy" id="1540520"/>
    <lineage>
        <taxon>Bacteria</taxon>
        <taxon>Bacillati</taxon>
        <taxon>Actinomycetota</taxon>
        <taxon>Actinomycetes</taxon>
        <taxon>Propionibacteriales</taxon>
        <taxon>Kribbellaceae</taxon>
        <taxon>Kribbella</taxon>
    </lineage>
</organism>
<name>A0A7W9JDG8_9ACTN</name>
<gene>
    <name evidence="1" type="ORF">HDA39_006713</name>
</gene>
<keyword evidence="2" id="KW-1185">Reference proteome</keyword>
<protein>
    <submittedName>
        <fullName evidence="1">Uncharacterized protein</fullName>
    </submittedName>
</protein>
<dbReference type="EMBL" id="JACHMY010000001">
    <property type="protein sequence ID" value="MBB5839979.1"/>
    <property type="molecule type" value="Genomic_DNA"/>
</dbReference>
<dbReference type="RefSeq" id="WP_184802019.1">
    <property type="nucleotide sequence ID" value="NZ_JACHMY010000001.1"/>
</dbReference>
<sequence length="52" mass="5599">MTFVASHHTEVVGLAVATFTNYGHAPYGVLEELAVTELSRATESAQPSWPKP</sequence>
<evidence type="ECO:0000313" key="2">
    <source>
        <dbReference type="Proteomes" id="UP000549971"/>
    </source>
</evidence>
<comment type="caution">
    <text evidence="1">The sequence shown here is derived from an EMBL/GenBank/DDBJ whole genome shotgun (WGS) entry which is preliminary data.</text>
</comment>
<dbReference type="AlphaFoldDB" id="A0A7W9JDG8"/>
<proteinExistence type="predicted"/>
<evidence type="ECO:0000313" key="1">
    <source>
        <dbReference type="EMBL" id="MBB5839979.1"/>
    </source>
</evidence>